<keyword evidence="2" id="KW-1133">Transmembrane helix</keyword>
<keyword evidence="2" id="KW-0472">Membrane</keyword>
<dbReference type="EMBL" id="CACTIH010009238">
    <property type="protein sequence ID" value="CAA3028087.1"/>
    <property type="molecule type" value="Genomic_DNA"/>
</dbReference>
<evidence type="ECO:0000313" key="4">
    <source>
        <dbReference type="Proteomes" id="UP000594638"/>
    </source>
</evidence>
<evidence type="ECO:0000256" key="2">
    <source>
        <dbReference type="SAM" id="Phobius"/>
    </source>
</evidence>
<proteinExistence type="inferred from homology"/>
<keyword evidence="4" id="KW-1185">Reference proteome</keyword>
<evidence type="ECO:0000313" key="3">
    <source>
        <dbReference type="EMBL" id="CAA3028087.1"/>
    </source>
</evidence>
<dbReference type="PANTHER" id="PTHR11654">
    <property type="entry name" value="OLIGOPEPTIDE TRANSPORTER-RELATED"/>
    <property type="match status" value="1"/>
</dbReference>
<gene>
    <name evidence="3" type="ORF">OLEA9_D003993</name>
</gene>
<protein>
    <submittedName>
        <fullName evidence="3">NRT1 PTR FAMILY -like</fullName>
    </submittedName>
</protein>
<dbReference type="OrthoDB" id="8904098at2759"/>
<evidence type="ECO:0000256" key="1">
    <source>
        <dbReference type="ARBA" id="ARBA00044504"/>
    </source>
</evidence>
<dbReference type="AlphaFoldDB" id="A0A8S0V9I7"/>
<comment type="similarity">
    <text evidence="1">Belongs to the major facilitator superfamily. Phosphate:H(+) symporter (TC 2.A.1.9) family.</text>
</comment>
<feature type="non-terminal residue" evidence="3">
    <location>
        <position position="1"/>
    </location>
</feature>
<dbReference type="InterPro" id="IPR036259">
    <property type="entry name" value="MFS_trans_sf"/>
</dbReference>
<keyword evidence="2" id="KW-0812">Transmembrane</keyword>
<dbReference type="Proteomes" id="UP000594638">
    <property type="component" value="Unassembled WGS sequence"/>
</dbReference>
<name>A0A8S0V9I7_OLEEU</name>
<organism evidence="3 4">
    <name type="scientific">Olea europaea subsp. europaea</name>
    <dbReference type="NCBI Taxonomy" id="158383"/>
    <lineage>
        <taxon>Eukaryota</taxon>
        <taxon>Viridiplantae</taxon>
        <taxon>Streptophyta</taxon>
        <taxon>Embryophyta</taxon>
        <taxon>Tracheophyta</taxon>
        <taxon>Spermatophyta</taxon>
        <taxon>Magnoliopsida</taxon>
        <taxon>eudicotyledons</taxon>
        <taxon>Gunneridae</taxon>
        <taxon>Pentapetalae</taxon>
        <taxon>asterids</taxon>
        <taxon>lamiids</taxon>
        <taxon>Lamiales</taxon>
        <taxon>Oleaceae</taxon>
        <taxon>Oleeae</taxon>
        <taxon>Olea</taxon>
    </lineage>
</organism>
<comment type="caution">
    <text evidence="3">The sequence shown here is derived from an EMBL/GenBank/DDBJ whole genome shotgun (WGS) entry which is preliminary data.</text>
</comment>
<feature type="transmembrane region" description="Helical" evidence="2">
    <location>
        <begin position="57"/>
        <end position="81"/>
    </location>
</feature>
<reference evidence="3 4" key="1">
    <citation type="submission" date="2019-12" db="EMBL/GenBank/DDBJ databases">
        <authorList>
            <person name="Alioto T."/>
            <person name="Alioto T."/>
            <person name="Gomez Garrido J."/>
        </authorList>
    </citation>
    <scope>NUCLEOTIDE SEQUENCE [LARGE SCALE GENOMIC DNA]</scope>
</reference>
<feature type="transmembrane region" description="Helical" evidence="2">
    <location>
        <begin position="12"/>
        <end position="37"/>
    </location>
</feature>
<sequence length="99" mass="11125">QMSENMSSVAGALFFLSLSIASYLSSLIVNVIHSVTGENGKFPWLGGHDLNENRFEYYYFIVAALGSTYLIYYTFFASSCVKCKIHQIGKRIAFGEFSR</sequence>
<dbReference type="Gene3D" id="1.20.1250.20">
    <property type="entry name" value="MFS general substrate transporter like domains"/>
    <property type="match status" value="1"/>
</dbReference>
<dbReference type="Gramene" id="OE9D003993T1">
    <property type="protein sequence ID" value="OE9D003993C1"/>
    <property type="gene ID" value="OE9D003993"/>
</dbReference>
<accession>A0A8S0V9I7</accession>
<feature type="non-terminal residue" evidence="3">
    <location>
        <position position="99"/>
    </location>
</feature>